<protein>
    <submittedName>
        <fullName evidence="1">Uncharacterized protein</fullName>
    </submittedName>
</protein>
<evidence type="ECO:0000313" key="2">
    <source>
        <dbReference type="Proteomes" id="UP001630127"/>
    </source>
</evidence>
<keyword evidence="2" id="KW-1185">Reference proteome</keyword>
<dbReference type="Proteomes" id="UP001630127">
    <property type="component" value="Unassembled WGS sequence"/>
</dbReference>
<accession>A0ABD3B3S3</accession>
<reference evidence="1 2" key="1">
    <citation type="submission" date="2024-11" db="EMBL/GenBank/DDBJ databases">
        <title>A near-complete genome assembly of Cinchona calisaya.</title>
        <authorList>
            <person name="Lian D.C."/>
            <person name="Zhao X.W."/>
            <person name="Wei L."/>
        </authorList>
    </citation>
    <scope>NUCLEOTIDE SEQUENCE [LARGE SCALE GENOMIC DNA]</scope>
    <source>
        <tissue evidence="1">Nenye</tissue>
    </source>
</reference>
<sequence length="134" mass="15113">MAFLGPIPSILVQTSTSHAHSFNRDPFRGAKANSSLILLSQCHYKSFREKYSFDTSKAREVMSLTLCTSTRPIRISDVGKLSQVSRYRHFVKRKNKAEAPINVDQGQSSVPRKVGGWQDDWICLGHRLRAAAHQ</sequence>
<proteinExistence type="predicted"/>
<evidence type="ECO:0000313" key="1">
    <source>
        <dbReference type="EMBL" id="KAL3538111.1"/>
    </source>
</evidence>
<name>A0ABD3B3S3_9GENT</name>
<dbReference type="EMBL" id="JBJUIK010000001">
    <property type="protein sequence ID" value="KAL3538111.1"/>
    <property type="molecule type" value="Genomic_DNA"/>
</dbReference>
<dbReference type="AlphaFoldDB" id="A0ABD3B3S3"/>
<comment type="caution">
    <text evidence="1">The sequence shown here is derived from an EMBL/GenBank/DDBJ whole genome shotgun (WGS) entry which is preliminary data.</text>
</comment>
<organism evidence="1 2">
    <name type="scientific">Cinchona calisaya</name>
    <dbReference type="NCBI Taxonomy" id="153742"/>
    <lineage>
        <taxon>Eukaryota</taxon>
        <taxon>Viridiplantae</taxon>
        <taxon>Streptophyta</taxon>
        <taxon>Embryophyta</taxon>
        <taxon>Tracheophyta</taxon>
        <taxon>Spermatophyta</taxon>
        <taxon>Magnoliopsida</taxon>
        <taxon>eudicotyledons</taxon>
        <taxon>Gunneridae</taxon>
        <taxon>Pentapetalae</taxon>
        <taxon>asterids</taxon>
        <taxon>lamiids</taxon>
        <taxon>Gentianales</taxon>
        <taxon>Rubiaceae</taxon>
        <taxon>Cinchonoideae</taxon>
        <taxon>Cinchoneae</taxon>
        <taxon>Cinchona</taxon>
    </lineage>
</organism>
<gene>
    <name evidence="1" type="ORF">ACH5RR_001477</name>
</gene>